<name>A0A6C1U013_9CORY</name>
<sequence length="156" mass="16629">MGTRYRFDLPNDDWFIGEAPSGYDFIVARAGDFPAFRPNIGATTIGVGAGTPLAEVMASSANSTASSSENLSVGEEAINDDGTVGRQTLSFAVASPHGALELTQYQVFYRLPDDAGSAGEEHVLCVVMSAQTRNAGELYDDFDAFLDTLRFEDATT</sequence>
<gene>
    <name evidence="1" type="ORF">EKI59_04640</name>
</gene>
<evidence type="ECO:0008006" key="3">
    <source>
        <dbReference type="Google" id="ProtNLM"/>
    </source>
</evidence>
<organism evidence="1 2">
    <name type="scientific">Corynebacterium sanguinis</name>
    <dbReference type="NCBI Taxonomy" id="2594913"/>
    <lineage>
        <taxon>Bacteria</taxon>
        <taxon>Bacillati</taxon>
        <taxon>Actinomycetota</taxon>
        <taxon>Actinomycetes</taxon>
        <taxon>Mycobacteriales</taxon>
        <taxon>Corynebacteriaceae</taxon>
        <taxon>Corynebacterium</taxon>
    </lineage>
</organism>
<evidence type="ECO:0000313" key="1">
    <source>
        <dbReference type="EMBL" id="TVS29102.1"/>
    </source>
</evidence>
<dbReference type="AlphaFoldDB" id="A0A6C1U013"/>
<dbReference type="OrthoDB" id="4418951at2"/>
<dbReference type="RefSeq" id="WP_144318505.1">
    <property type="nucleotide sequence ID" value="NZ_CP038157.1"/>
</dbReference>
<comment type="caution">
    <text evidence="1">The sequence shown here is derived from an EMBL/GenBank/DDBJ whole genome shotgun (WGS) entry which is preliminary data.</text>
</comment>
<accession>A0A6C1U013</accession>
<evidence type="ECO:0000313" key="2">
    <source>
        <dbReference type="Proteomes" id="UP000336646"/>
    </source>
</evidence>
<protein>
    <recommendedName>
        <fullName evidence="3">DUF1795 domain-containing protein</fullName>
    </recommendedName>
</protein>
<proteinExistence type="predicted"/>
<dbReference type="GeneID" id="74902894"/>
<reference evidence="1 2" key="1">
    <citation type="submission" date="2018-12" db="EMBL/GenBank/DDBJ databases">
        <title>Corynebacterium sanguinis sp. nov., a clinically-associated and environmental corynebacterium.</title>
        <authorList>
            <person name="Gonzales-Siles L."/>
            <person name="Jaen-Luchoro D."/>
            <person name="Cardew S."/>
            <person name="Inganas E."/>
            <person name="Ohlen M."/>
            <person name="Jensie-Markopolous S."/>
            <person name="Pinyeiro-Iglesias B."/>
            <person name="Molin K."/>
            <person name="Skovbjerg S."/>
            <person name="Svensson-Stadler L."/>
            <person name="Funke G."/>
            <person name="Moore E.R.B."/>
        </authorList>
    </citation>
    <scope>NUCLEOTIDE SEQUENCE [LARGE SCALE GENOMIC DNA]</scope>
    <source>
        <strain evidence="1 2">58734</strain>
    </source>
</reference>
<dbReference type="Proteomes" id="UP000336646">
    <property type="component" value="Unassembled WGS sequence"/>
</dbReference>
<dbReference type="EMBL" id="RXIR01000007">
    <property type="protein sequence ID" value="TVS29102.1"/>
    <property type="molecule type" value="Genomic_DNA"/>
</dbReference>